<dbReference type="InterPro" id="IPR002669">
    <property type="entry name" value="UreD"/>
</dbReference>
<feature type="region of interest" description="Disordered" evidence="3">
    <location>
        <begin position="570"/>
        <end position="607"/>
    </location>
</feature>
<feature type="transmembrane region" description="Helical" evidence="4">
    <location>
        <begin position="37"/>
        <end position="53"/>
    </location>
</feature>
<keyword evidence="4" id="KW-0472">Membrane</keyword>
<keyword evidence="4" id="KW-0812">Transmembrane</keyword>
<evidence type="ECO:0000313" key="5">
    <source>
        <dbReference type="EMBL" id="CDU24970.1"/>
    </source>
</evidence>
<dbReference type="PANTHER" id="PTHR33643:SF1">
    <property type="entry name" value="UREASE ACCESSORY PROTEIN D"/>
    <property type="match status" value="1"/>
</dbReference>
<feature type="compositionally biased region" description="Low complexity" evidence="3">
    <location>
        <begin position="405"/>
        <end position="420"/>
    </location>
</feature>
<reference evidence="5" key="1">
    <citation type="submission" date="2014-06" db="EMBL/GenBank/DDBJ databases">
        <authorList>
            <person name="Ju J."/>
            <person name="Zhang J."/>
        </authorList>
    </citation>
    <scope>NUCLEOTIDE SEQUENCE</scope>
    <source>
        <strain evidence="5">SscI8</strain>
    </source>
</reference>
<dbReference type="EMBL" id="LK056681">
    <property type="protein sequence ID" value="CDU24970.1"/>
    <property type="molecule type" value="Genomic_DNA"/>
</dbReference>
<accession>A0A127ZFS5</accession>
<comment type="similarity">
    <text evidence="1">Belongs to the UreD family.</text>
</comment>
<keyword evidence="2" id="KW-0143">Chaperone</keyword>
<feature type="region of interest" description="Disordered" evidence="3">
    <location>
        <begin position="306"/>
        <end position="334"/>
    </location>
</feature>
<feature type="compositionally biased region" description="Low complexity" evidence="3">
    <location>
        <begin position="490"/>
        <end position="502"/>
    </location>
</feature>
<feature type="region of interest" description="Disordered" evidence="3">
    <location>
        <begin position="374"/>
        <end position="432"/>
    </location>
</feature>
<dbReference type="HAMAP" id="MF_01384">
    <property type="entry name" value="UreD"/>
    <property type="match status" value="1"/>
</dbReference>
<evidence type="ECO:0000256" key="3">
    <source>
        <dbReference type="SAM" id="MobiDB-lite"/>
    </source>
</evidence>
<dbReference type="OrthoDB" id="10012223at2759"/>
<evidence type="ECO:0008006" key="6">
    <source>
        <dbReference type="Google" id="ProtNLM"/>
    </source>
</evidence>
<feature type="compositionally biased region" description="Low complexity" evidence="3">
    <location>
        <begin position="311"/>
        <end position="324"/>
    </location>
</feature>
<proteinExistence type="inferred from homology"/>
<feature type="transmembrane region" description="Helical" evidence="4">
    <location>
        <begin position="100"/>
        <end position="121"/>
    </location>
</feature>
<evidence type="ECO:0000256" key="1">
    <source>
        <dbReference type="ARBA" id="ARBA00007177"/>
    </source>
</evidence>
<feature type="region of interest" description="Disordered" evidence="3">
    <location>
        <begin position="490"/>
        <end position="512"/>
    </location>
</feature>
<evidence type="ECO:0000256" key="4">
    <source>
        <dbReference type="SAM" id="Phobius"/>
    </source>
</evidence>
<dbReference type="PANTHER" id="PTHR33643">
    <property type="entry name" value="UREASE ACCESSORY PROTEIN D"/>
    <property type="match status" value="1"/>
</dbReference>
<protein>
    <recommendedName>
        <fullName evidence="6">Urease accessory protein UreD</fullName>
    </recommendedName>
</protein>
<keyword evidence="4" id="KW-1133">Transmembrane helix</keyword>
<dbReference type="AlphaFoldDB" id="A0A127ZFS5"/>
<name>A0A127ZFS5_9BASI</name>
<organism evidence="5">
    <name type="scientific">Sporisorium scitamineum</name>
    <dbReference type="NCBI Taxonomy" id="49012"/>
    <lineage>
        <taxon>Eukaryota</taxon>
        <taxon>Fungi</taxon>
        <taxon>Dikarya</taxon>
        <taxon>Basidiomycota</taxon>
        <taxon>Ustilaginomycotina</taxon>
        <taxon>Ustilaginomycetes</taxon>
        <taxon>Ustilaginales</taxon>
        <taxon>Ustilaginaceae</taxon>
        <taxon>Sporisorium</taxon>
    </lineage>
</organism>
<feature type="transmembrane region" description="Helical" evidence="4">
    <location>
        <begin position="179"/>
        <end position="201"/>
    </location>
</feature>
<dbReference type="Pfam" id="PF01774">
    <property type="entry name" value="UreD"/>
    <property type="match status" value="1"/>
</dbReference>
<gene>
    <name evidence="5" type="ORF">SPSC_04803</name>
</gene>
<sequence length="757" mass="83030">MPQETLTFPPLYCVVGAYRLAHDPSLWQPMWAKCSKAAKHASIVALIWAVLTWPIQRLFVYYFMSASASVTGFSAVYGKMVRTADVTDDALPFRIPVPSLQTFATFMFVMGQVHAIMEFWLRRKLRECRNTAYVQTVRSRGKAADWWTEYVEEFSNPPTEKAIKDAKKQGWHLKLASPLVRFVILKVDFVPFFGMALGAALRSLTYGRLLHKSFFEAKRMSPFQIELWITERQTAYRSFGFVAALMERIPLIGLIFSISNRIGAAMWAHDLEKRQQRFRTFSSSSAGGEQLEEFKSKPTLKKLYNTIQQESSSSTTTSTTTSGTSGAGAGDAAGTTTFNGEGLAVLRRNGKHGNGLFTHFAFTFPLKLISPGVSSRNATRDPLVCRRPQPTAASSQAAVNAPHISSSSSSSNASGDGADSTISGRGRGREGEEGGKAVSVLYVVGYGGGLVSGDSVDLDVDVGSGCCLLILTQGSTKVFKTRMSRPTVGVSTASFSSSSAPGEGEEGGKVESTTRQNFRFLVRSNSTLVLLPDPVTCFASARYDQTQRFDLRSRTSSCIVLDWITPGRTAVPPSTTTPKLDHLDSHTPTLNNHHRSPAPTKDYSTPTRDPELWSFSHYRSRNDLRIASTPLAHDTLLLSQPHHHDTHPSADTHTFTELARRNHPYGCYATLLLAGPDAQPIIHTLEAEFAEIQQRPRTSVGLDDEVLWCLSRIEEGEGVGLVRLAGRDAGMVKGWLGQRLVGLQGVIGSDLYRQALG</sequence>
<dbReference type="GO" id="GO:0016151">
    <property type="term" value="F:nickel cation binding"/>
    <property type="evidence" value="ECO:0007669"/>
    <property type="project" value="InterPro"/>
</dbReference>
<evidence type="ECO:0000256" key="2">
    <source>
        <dbReference type="ARBA" id="ARBA00023186"/>
    </source>
</evidence>